<evidence type="ECO:0000313" key="2">
    <source>
        <dbReference type="Proteomes" id="UP000182517"/>
    </source>
</evidence>
<dbReference type="PANTHER" id="PTHR35841">
    <property type="entry name" value="PHOSPHONATES-BINDING PERIPLASMIC PROTEIN"/>
    <property type="match status" value="1"/>
</dbReference>
<accession>A0A1L3GKY6</accession>
<dbReference type="EMBL" id="CP015519">
    <property type="protein sequence ID" value="APG26560.1"/>
    <property type="molecule type" value="Genomic_DNA"/>
</dbReference>
<name>A0A1L3GKY6_9BACT</name>
<reference evidence="1 2" key="1">
    <citation type="journal article" date="2017" name="Genome Announc.">
        <title>Complete Genome Sequences of Two Acetylene-Fermenting Pelobacter acetylenicus Strains.</title>
        <authorList>
            <person name="Sutton J.M."/>
            <person name="Baesman S.M."/>
            <person name="Fierst J.L."/>
            <person name="Poret-Peterson A.T."/>
            <person name="Oremland R.S."/>
            <person name="Dunlap D.S."/>
            <person name="Akob D.M."/>
        </authorList>
    </citation>
    <scope>NUCLEOTIDE SEQUENCE [LARGE SCALE GENOMIC DNA]</scope>
    <source>
        <strain evidence="1 2">SFB93</strain>
    </source>
</reference>
<keyword evidence="2" id="KW-1185">Reference proteome</keyword>
<sequence>MHRAIWLVILIIGCITQTGFALELVRFAPLPMEDRETVVKQFRPMTDYLQQRLGISIDYVYADSYADILDKFRNGDIDLAYLGPLPYVELRASHAQADPLVHFREASGQTTYTCSLIAFSDSVFPLESLSDKKVALTQPLSTCGYLSANGLLRKYGSSLETNLYRYLGKHDAVALAVVQGMYDIGGLKTAIGKKYTHLGLTIIDETAPLPSFALVGNEATLKPELLNQIRHVLIAMDPQGRHREILAKWGDNIRHGAVPADNANYEVIRELLGKVTIPEKGNF</sequence>
<protein>
    <recommendedName>
        <fullName evidence="3">ABC transporter substrate-binding protein</fullName>
    </recommendedName>
</protein>
<dbReference type="OrthoDB" id="225238at2"/>
<dbReference type="PANTHER" id="PTHR35841:SF1">
    <property type="entry name" value="PHOSPHONATES-BINDING PERIPLASMIC PROTEIN"/>
    <property type="match status" value="1"/>
</dbReference>
<dbReference type="Gene3D" id="3.40.190.10">
    <property type="entry name" value="Periplasmic binding protein-like II"/>
    <property type="match status" value="2"/>
</dbReference>
<dbReference type="AlphaFoldDB" id="A0A1L3GKY6"/>
<proteinExistence type="predicted"/>
<dbReference type="KEGG" id="pef:A7E78_01000"/>
<evidence type="ECO:0008006" key="3">
    <source>
        <dbReference type="Google" id="ProtNLM"/>
    </source>
</evidence>
<gene>
    <name evidence="1" type="ORF">A7E78_01000</name>
</gene>
<organism evidence="1 2">
    <name type="scientific">Syntrophotalea acetylenivorans</name>
    <dbReference type="NCBI Taxonomy" id="1842532"/>
    <lineage>
        <taxon>Bacteria</taxon>
        <taxon>Pseudomonadati</taxon>
        <taxon>Thermodesulfobacteriota</taxon>
        <taxon>Desulfuromonadia</taxon>
        <taxon>Desulfuromonadales</taxon>
        <taxon>Syntrophotaleaceae</taxon>
        <taxon>Syntrophotalea</taxon>
    </lineage>
</organism>
<dbReference type="Proteomes" id="UP000182517">
    <property type="component" value="Chromosome"/>
</dbReference>
<dbReference type="RefSeq" id="WP_072282521.1">
    <property type="nucleotide sequence ID" value="NZ_CP015519.1"/>
</dbReference>
<dbReference type="SUPFAM" id="SSF53850">
    <property type="entry name" value="Periplasmic binding protein-like II"/>
    <property type="match status" value="1"/>
</dbReference>
<dbReference type="Pfam" id="PF12974">
    <property type="entry name" value="Phosphonate-bd"/>
    <property type="match status" value="1"/>
</dbReference>
<dbReference type="STRING" id="1842532.A7E78_01000"/>
<evidence type="ECO:0000313" key="1">
    <source>
        <dbReference type="EMBL" id="APG26560.1"/>
    </source>
</evidence>